<evidence type="ECO:0000313" key="8">
    <source>
        <dbReference type="EMBL" id="GKT36672.1"/>
    </source>
</evidence>
<feature type="domain" description="Serine/threonine specific protein phosphatases" evidence="7">
    <location>
        <begin position="297"/>
        <end position="302"/>
    </location>
</feature>
<dbReference type="EMBL" id="BQXS01011278">
    <property type="protein sequence ID" value="GKT36672.1"/>
    <property type="molecule type" value="Genomic_DNA"/>
</dbReference>
<dbReference type="PRINTS" id="PR00114">
    <property type="entry name" value="STPHPHTASE"/>
</dbReference>
<evidence type="ECO:0000313" key="9">
    <source>
        <dbReference type="Proteomes" id="UP001057375"/>
    </source>
</evidence>
<dbReference type="PANTHER" id="PTHR45668:SF5">
    <property type="entry name" value="SERINE_THREONINE-PROTEIN PHOSPHATASE 5"/>
    <property type="match status" value="1"/>
</dbReference>
<dbReference type="PANTHER" id="PTHR45668">
    <property type="entry name" value="SERINE/THREONINE-PROTEIN PHOSPHATASE 5-RELATED"/>
    <property type="match status" value="1"/>
</dbReference>
<dbReference type="InterPro" id="IPR004843">
    <property type="entry name" value="Calcineurin-like_PHP"/>
</dbReference>
<gene>
    <name evidence="8" type="ORF">ADUPG1_009589</name>
</gene>
<dbReference type="InterPro" id="IPR011990">
    <property type="entry name" value="TPR-like_helical_dom_sf"/>
</dbReference>
<keyword evidence="6" id="KW-0378">Hydrolase</keyword>
<dbReference type="Gene3D" id="3.60.21.10">
    <property type="match status" value="1"/>
</dbReference>
<dbReference type="InterPro" id="IPR029052">
    <property type="entry name" value="Metallo-depent_PP-like"/>
</dbReference>
<dbReference type="Pfam" id="PF00515">
    <property type="entry name" value="TPR_1"/>
    <property type="match status" value="1"/>
</dbReference>
<dbReference type="Proteomes" id="UP001057375">
    <property type="component" value="Unassembled WGS sequence"/>
</dbReference>
<comment type="catalytic activity">
    <reaction evidence="6">
        <text>O-phospho-L-threonyl-[protein] + H2O = L-threonyl-[protein] + phosphate</text>
        <dbReference type="Rhea" id="RHEA:47004"/>
        <dbReference type="Rhea" id="RHEA-COMP:11060"/>
        <dbReference type="Rhea" id="RHEA-COMP:11605"/>
        <dbReference type="ChEBI" id="CHEBI:15377"/>
        <dbReference type="ChEBI" id="CHEBI:30013"/>
        <dbReference type="ChEBI" id="CHEBI:43474"/>
        <dbReference type="ChEBI" id="CHEBI:61977"/>
        <dbReference type="EC" id="3.1.3.16"/>
    </reaction>
</comment>
<evidence type="ECO:0000259" key="7">
    <source>
        <dbReference type="PROSITE" id="PS00125"/>
    </source>
</evidence>
<evidence type="ECO:0000256" key="4">
    <source>
        <dbReference type="ARBA" id="ARBA00023211"/>
    </source>
</evidence>
<keyword evidence="3" id="KW-0479">Metal-binding</keyword>
<comment type="caution">
    <text evidence="8">The sequence shown here is derived from an EMBL/GenBank/DDBJ whole genome shotgun (WGS) entry which is preliminary data.</text>
</comment>
<dbReference type="EC" id="3.1.3.16" evidence="6"/>
<dbReference type="PROSITE" id="PS00125">
    <property type="entry name" value="SER_THR_PHOSPHATASE"/>
    <property type="match status" value="1"/>
</dbReference>
<dbReference type="Gene3D" id="1.25.40.10">
    <property type="entry name" value="Tetratricopeptide repeat domain"/>
    <property type="match status" value="1"/>
</dbReference>
<dbReference type="InterPro" id="IPR051134">
    <property type="entry name" value="PPP_phosphatase"/>
</dbReference>
<protein>
    <recommendedName>
        <fullName evidence="6">Serine/threonine-protein phosphatase</fullName>
        <ecNumber evidence="6">3.1.3.16</ecNumber>
    </recommendedName>
</protein>
<dbReference type="PROSITE" id="PS50005">
    <property type="entry name" value="TPR"/>
    <property type="match status" value="1"/>
</dbReference>
<proteinExistence type="inferred from homology"/>
<evidence type="ECO:0000256" key="2">
    <source>
        <dbReference type="ARBA" id="ARBA00008786"/>
    </source>
</evidence>
<dbReference type="PIRSF" id="PIRSF033096">
    <property type="entry name" value="PPPtase_5"/>
    <property type="match status" value="1"/>
</dbReference>
<accession>A0ABQ5KW63</accession>
<keyword evidence="9" id="KW-1185">Reference proteome</keyword>
<evidence type="ECO:0000256" key="1">
    <source>
        <dbReference type="ARBA" id="ARBA00001936"/>
    </source>
</evidence>
<dbReference type="SMART" id="SM00156">
    <property type="entry name" value="PP2Ac"/>
    <property type="match status" value="1"/>
</dbReference>
<comment type="similarity">
    <text evidence="2">Belongs to the PPP phosphatase family. PP-5 (PP-T) subfamily.</text>
</comment>
<dbReference type="InterPro" id="IPR006186">
    <property type="entry name" value="Ser/Thr-sp_prot-phosphatase"/>
</dbReference>
<keyword evidence="5" id="KW-0802">TPR repeat</keyword>
<name>A0ABQ5KW63_9EUKA</name>
<dbReference type="SMART" id="SM00028">
    <property type="entry name" value="TPR"/>
    <property type="match status" value="3"/>
</dbReference>
<comment type="cofactor">
    <cofactor evidence="1">
        <name>Mn(2+)</name>
        <dbReference type="ChEBI" id="CHEBI:29035"/>
    </cofactor>
</comment>
<keyword evidence="4" id="KW-0464">Manganese</keyword>
<feature type="non-terminal residue" evidence="8">
    <location>
        <position position="1"/>
    </location>
</feature>
<dbReference type="InterPro" id="IPR019734">
    <property type="entry name" value="TPR_rpt"/>
</dbReference>
<organism evidence="8 9">
    <name type="scientific">Aduncisulcus paluster</name>
    <dbReference type="NCBI Taxonomy" id="2918883"/>
    <lineage>
        <taxon>Eukaryota</taxon>
        <taxon>Metamonada</taxon>
        <taxon>Carpediemonas-like organisms</taxon>
        <taxon>Aduncisulcus</taxon>
    </lineage>
</organism>
<evidence type="ECO:0000256" key="6">
    <source>
        <dbReference type="RuleBase" id="RU004273"/>
    </source>
</evidence>
<feature type="repeat" description="TPR" evidence="5">
    <location>
        <begin position="11"/>
        <end position="44"/>
    </location>
</feature>
<dbReference type="SUPFAM" id="SSF48452">
    <property type="entry name" value="TPR-like"/>
    <property type="match status" value="1"/>
</dbReference>
<dbReference type="SUPFAM" id="SSF56300">
    <property type="entry name" value="Metallo-dependent phosphatases"/>
    <property type="match status" value="1"/>
</dbReference>
<sequence>IKEVESPKERAIELKNKGNTLFKDGKYEEAITFFTQAIELNQTDAAFFHNRSFCYFKLGKFAETVDDATHAIDLKKTYVKAYFRRALGRAELDNLSEAINDLTLARRYTKTQKTKKRIDQTITEFTDRLGKKPTFSLSKHTPKLHWDSEPIPSVYKGPVFPDPDETLPKDKQDASLEVSPELAERILKFLKEDREKLPISYTVRLLATASRLCRMESNVVELPSGKNKDSDHMVTIVGDTHGQFYDFCHVLEENGMPSQSNRYVFLGDYVDRGAYGIEIVLLLCAVKIAWPQYIVTLRGNHESRSMNSMFGFQEEVQQYYGSHKDALFDLFSYFFESLPLAASVGDVGKPRIFCVHGGIPSDESVGVCGINAINRFMQPPSGVITSSNDVLVDLLWSDPSTMPGKTVSPRGAGFQFGNDICKAWLVRHGYDRIYRAHQIANEGTDRPFGTDDLVTVFSCANYCGTSGNKGAYVRVSNDLAENVKSYDPLPPPHPRVSFAQKMQMFYQLFGG</sequence>
<evidence type="ECO:0000256" key="5">
    <source>
        <dbReference type="PROSITE-ProRule" id="PRU00339"/>
    </source>
</evidence>
<evidence type="ECO:0000256" key="3">
    <source>
        <dbReference type="ARBA" id="ARBA00022723"/>
    </source>
</evidence>
<dbReference type="Pfam" id="PF00149">
    <property type="entry name" value="Metallophos"/>
    <property type="match status" value="1"/>
</dbReference>
<reference evidence="8" key="1">
    <citation type="submission" date="2022-03" db="EMBL/GenBank/DDBJ databases">
        <title>Draft genome sequence of Aduncisulcus paluster, a free-living microaerophilic Fornicata.</title>
        <authorList>
            <person name="Yuyama I."/>
            <person name="Kume K."/>
            <person name="Tamura T."/>
            <person name="Inagaki Y."/>
            <person name="Hashimoto T."/>
        </authorList>
    </citation>
    <scope>NUCLEOTIDE SEQUENCE</scope>
    <source>
        <strain evidence="8">NY0171</strain>
    </source>
</reference>